<dbReference type="InterPro" id="IPR017853">
    <property type="entry name" value="GH"/>
</dbReference>
<keyword evidence="4" id="KW-1185">Reference proteome</keyword>
<dbReference type="SUPFAM" id="SSF51445">
    <property type="entry name" value="(Trans)glycosidases"/>
    <property type="match status" value="1"/>
</dbReference>
<comment type="caution">
    <text evidence="2">The sequence shown here is derived from an EMBL/GenBank/DDBJ whole genome shotgun (WGS) entry which is preliminary data.</text>
</comment>
<protein>
    <recommendedName>
        <fullName evidence="1">Endo-beta-1,6-galactanase-like domain-containing protein</fullName>
    </recommendedName>
</protein>
<feature type="domain" description="Endo-beta-1,6-galactanase-like" evidence="1">
    <location>
        <begin position="4"/>
        <end position="330"/>
    </location>
</feature>
<dbReference type="PANTHER" id="PTHR42767:SF1">
    <property type="entry name" value="ENDO-BETA-1,6-GALACTANASE-LIKE DOMAIN-CONTAINING PROTEIN"/>
    <property type="match status" value="1"/>
</dbReference>
<dbReference type="Gene3D" id="3.20.20.80">
    <property type="entry name" value="Glycosidases"/>
    <property type="match status" value="1"/>
</dbReference>
<dbReference type="EMBL" id="JAGKSP010000004">
    <property type="protein sequence ID" value="MBP3963497.1"/>
    <property type="molecule type" value="Genomic_DNA"/>
</dbReference>
<accession>A0ABS5C767</accession>
<dbReference type="Pfam" id="PF14587">
    <property type="entry name" value="Glyco_hydr_30_2"/>
    <property type="match status" value="1"/>
</dbReference>
<reference evidence="2 4" key="1">
    <citation type="submission" date="2021-04" db="EMBL/GenBank/DDBJ databases">
        <title>Paenibacillus sp. DLE-14 whole genome sequence.</title>
        <authorList>
            <person name="Ham Y.J."/>
        </authorList>
    </citation>
    <scope>NUCLEOTIDE SEQUENCE [LARGE SCALE GENOMIC DNA]</scope>
    <source>
        <strain evidence="2 4">DLE-14</strain>
    </source>
</reference>
<evidence type="ECO:0000259" key="1">
    <source>
        <dbReference type="Pfam" id="PF14587"/>
    </source>
</evidence>
<sequence length="447" mass="50182">MGEHRIAINQADKKQSMEGFGASGAWWAQHTGSWQQSEVSRLLELLYDPHKGIGMTIYRHNIGAGNGEEIEDVWRRAEGVEVAEGQYDWSKDAQALAVMKMAAQKGAKQIVAFANSPTPRMTISGMTSGHREGKSNFREGMEEQFARYLVDVVKHLIEVEGLPVEWISPINEPMWLWNAENGQEGCHYTPEECAQVYRALARNIQEQGLPVRISAIEAGEWTSARMYYYKLAEDKELMSQIGNIAVHSYVPQVSNPVYKEEFAELIRRDQPNLSIWMSEWTEMEGGADYGMETALNLANLVHEDITIGGVTSWQYWIAVSKYDFRDGLVYVDEAEGRIKETKRLWAIGNYSKFIRPGDVRNEAQSDHPELKVAAFTDNGGERVTLVVVNNSKENVTSGIDIGTDGEGTTTEIYETSADFDLERVFTGATPRTWSFKAESVTTVVVKG</sequence>
<dbReference type="InterPro" id="IPR039743">
    <property type="entry name" value="6GAL/EXGAL"/>
</dbReference>
<dbReference type="InterPro" id="IPR039514">
    <property type="entry name" value="6GAL-like"/>
</dbReference>
<evidence type="ECO:0000313" key="3">
    <source>
        <dbReference type="EMBL" id="MBP3963497.1"/>
    </source>
</evidence>
<dbReference type="EMBL" id="JAGKSP010000001">
    <property type="protein sequence ID" value="MBP3961832.1"/>
    <property type="molecule type" value="Genomic_DNA"/>
</dbReference>
<evidence type="ECO:0000313" key="2">
    <source>
        <dbReference type="EMBL" id="MBP3961832.1"/>
    </source>
</evidence>
<dbReference type="PANTHER" id="PTHR42767">
    <property type="entry name" value="ENDO-BETA-1,6-GALACTANASE"/>
    <property type="match status" value="1"/>
</dbReference>
<dbReference type="Proteomes" id="UP000673394">
    <property type="component" value="Unassembled WGS sequence"/>
</dbReference>
<gene>
    <name evidence="2" type="ORF">I8J30_03845</name>
    <name evidence="3" type="ORF">I8J30_12350</name>
</gene>
<name>A0ABS5C767_9BACL</name>
<organism evidence="2 4">
    <name type="scientific">Paenibacillus lignilyticus</name>
    <dbReference type="NCBI Taxonomy" id="1172615"/>
    <lineage>
        <taxon>Bacteria</taxon>
        <taxon>Bacillati</taxon>
        <taxon>Bacillota</taxon>
        <taxon>Bacilli</taxon>
        <taxon>Bacillales</taxon>
        <taxon>Paenibacillaceae</taxon>
        <taxon>Paenibacillus</taxon>
    </lineage>
</organism>
<evidence type="ECO:0000313" key="4">
    <source>
        <dbReference type="Proteomes" id="UP000673394"/>
    </source>
</evidence>
<proteinExistence type="predicted"/>
<dbReference type="RefSeq" id="WP_210655512.1">
    <property type="nucleotide sequence ID" value="NZ_JAGKSP010000001.1"/>
</dbReference>